<sequence length="138" mass="15501">MSHLRYAAYSKHGEGAKDVANMSQSARYPLSGEVITISGQGGWDRETSKVSEDLKEEYDRAFDNVNHALIDIGGKGMSQVYKLVIYLAPLQDEAQEFLFENLKKWFPDHSPLVSVFGIEKLSLEGMRIEIEAWAHVPA</sequence>
<dbReference type="RefSeq" id="XP_007835787.1">
    <property type="nucleotide sequence ID" value="XM_007837596.1"/>
</dbReference>
<dbReference type="GeneID" id="19274028"/>
<dbReference type="InterPro" id="IPR035959">
    <property type="entry name" value="RutC-like_sf"/>
</dbReference>
<dbReference type="Pfam" id="PF01042">
    <property type="entry name" value="Ribonuc_L-PSP"/>
    <property type="match status" value="1"/>
</dbReference>
<organism evidence="1 2">
    <name type="scientific">Pestalotiopsis fici (strain W106-1 / CGMCC3.15140)</name>
    <dbReference type="NCBI Taxonomy" id="1229662"/>
    <lineage>
        <taxon>Eukaryota</taxon>
        <taxon>Fungi</taxon>
        <taxon>Dikarya</taxon>
        <taxon>Ascomycota</taxon>
        <taxon>Pezizomycotina</taxon>
        <taxon>Sordariomycetes</taxon>
        <taxon>Xylariomycetidae</taxon>
        <taxon>Amphisphaeriales</taxon>
        <taxon>Sporocadaceae</taxon>
        <taxon>Pestalotiopsis</taxon>
    </lineage>
</organism>
<dbReference type="InterPro" id="IPR006175">
    <property type="entry name" value="YjgF/YER057c/UK114"/>
</dbReference>
<dbReference type="OrthoDB" id="309640at2759"/>
<reference evidence="2" key="1">
    <citation type="journal article" date="2015" name="BMC Genomics">
        <title>Genomic and transcriptomic analysis of the endophytic fungus Pestalotiopsis fici reveals its lifestyle and high potential for synthesis of natural products.</title>
        <authorList>
            <person name="Wang X."/>
            <person name="Zhang X."/>
            <person name="Liu L."/>
            <person name="Xiang M."/>
            <person name="Wang W."/>
            <person name="Sun X."/>
            <person name="Che Y."/>
            <person name="Guo L."/>
            <person name="Liu G."/>
            <person name="Guo L."/>
            <person name="Wang C."/>
            <person name="Yin W.B."/>
            <person name="Stadler M."/>
            <person name="Zhang X."/>
            <person name="Liu X."/>
        </authorList>
    </citation>
    <scope>NUCLEOTIDE SEQUENCE [LARGE SCALE GENOMIC DNA]</scope>
    <source>
        <strain evidence="2">W106-1 / CGMCC3.15140</strain>
    </source>
</reference>
<dbReference type="eggNOG" id="ENOG502S1PE">
    <property type="taxonomic scope" value="Eukaryota"/>
</dbReference>
<dbReference type="OMA" id="KERCKKH"/>
<keyword evidence="2" id="KW-1185">Reference proteome</keyword>
<dbReference type="EMBL" id="KI912114">
    <property type="protein sequence ID" value="ETS79162.1"/>
    <property type="molecule type" value="Genomic_DNA"/>
</dbReference>
<dbReference type="PANTHER" id="PTHR43857:SF1">
    <property type="entry name" value="YJGH FAMILY PROTEIN"/>
    <property type="match status" value="1"/>
</dbReference>
<dbReference type="Gene3D" id="3.30.1330.40">
    <property type="entry name" value="RutC-like"/>
    <property type="match status" value="1"/>
</dbReference>
<dbReference type="HOGENOM" id="CLU_100715_1_1_1"/>
<proteinExistence type="predicted"/>
<evidence type="ECO:0000313" key="1">
    <source>
        <dbReference type="EMBL" id="ETS79162.1"/>
    </source>
</evidence>
<protein>
    <submittedName>
        <fullName evidence="1">Uncharacterized protein</fullName>
    </submittedName>
</protein>
<dbReference type="InParanoid" id="W3X188"/>
<dbReference type="KEGG" id="pfy:PFICI_09015"/>
<dbReference type="Proteomes" id="UP000030651">
    <property type="component" value="Unassembled WGS sequence"/>
</dbReference>
<dbReference type="AlphaFoldDB" id="W3X188"/>
<accession>W3X188</accession>
<name>W3X188_PESFW</name>
<dbReference type="SUPFAM" id="SSF55298">
    <property type="entry name" value="YjgF-like"/>
    <property type="match status" value="1"/>
</dbReference>
<gene>
    <name evidence="1" type="ORF">PFICI_09015</name>
</gene>
<dbReference type="PANTHER" id="PTHR43857">
    <property type="entry name" value="BLR7761 PROTEIN"/>
    <property type="match status" value="1"/>
</dbReference>
<evidence type="ECO:0000313" key="2">
    <source>
        <dbReference type="Proteomes" id="UP000030651"/>
    </source>
</evidence>